<sequence>MAPKRDEERVVRCYLDLDVGDPEEHAERAAEHENAAQYIQRKGHQLGLDTNLKPSELGEEQRDLVREACASDPEFGAVVFDEPEPLRAGRLVLELFAGKCPKTCENFRCLVTGERGVGKASKKPLHYKGCRFHRVVRGFMMQGGDVVKGDGSSGDSIYGGKFNDEKPGLKLRHEGRGTLGMANSGKNSNTSQFYLTLAEGPLKQLDGKHVVFGRISPESLPVLDAVEARAFAGGGRGRGGRAASSAHRDRGLRRARRRVVVTRKKNCEEEGETDKKKKVRLWYFI</sequence>
<keyword evidence="4 5" id="KW-0413">Isomerase</keyword>
<dbReference type="GO" id="GO:0003755">
    <property type="term" value="F:peptidyl-prolyl cis-trans isomerase activity"/>
    <property type="evidence" value="ECO:0007669"/>
    <property type="project" value="UniProtKB-UniRule"/>
</dbReference>
<name>A0AAX4PEP2_9CHLO</name>
<dbReference type="Proteomes" id="UP001472866">
    <property type="component" value="Chromosome 10"/>
</dbReference>
<evidence type="ECO:0000313" key="8">
    <source>
        <dbReference type="EMBL" id="WZN64658.1"/>
    </source>
</evidence>
<comment type="similarity">
    <text evidence="2 5">Belongs to the cyclophilin-type PPIase family.</text>
</comment>
<evidence type="ECO:0000259" key="7">
    <source>
        <dbReference type="PROSITE" id="PS50072"/>
    </source>
</evidence>
<comment type="function">
    <text evidence="5">PPIases accelerate the folding of proteins. It catalyzes the cis-trans isomerization of proline imidic peptide bonds in oligopeptides.</text>
</comment>
<dbReference type="GO" id="GO:0006457">
    <property type="term" value="P:protein folding"/>
    <property type="evidence" value="ECO:0007669"/>
    <property type="project" value="InterPro"/>
</dbReference>
<evidence type="ECO:0000313" key="9">
    <source>
        <dbReference type="Proteomes" id="UP001472866"/>
    </source>
</evidence>
<accession>A0AAX4PEP2</accession>
<dbReference type="Gene3D" id="2.40.100.10">
    <property type="entry name" value="Cyclophilin-like"/>
    <property type="match status" value="1"/>
</dbReference>
<reference evidence="8 9" key="1">
    <citation type="submission" date="2024-03" db="EMBL/GenBank/DDBJ databases">
        <title>Complete genome sequence of the green alga Chloropicon roscoffensis RCC1871.</title>
        <authorList>
            <person name="Lemieux C."/>
            <person name="Pombert J.-F."/>
            <person name="Otis C."/>
            <person name="Turmel M."/>
        </authorList>
    </citation>
    <scope>NUCLEOTIDE SEQUENCE [LARGE SCALE GENOMIC DNA]</scope>
    <source>
        <strain evidence="8 9">RCC1871</strain>
    </source>
</reference>
<evidence type="ECO:0000256" key="5">
    <source>
        <dbReference type="RuleBase" id="RU363019"/>
    </source>
</evidence>
<dbReference type="AlphaFoldDB" id="A0AAX4PEP2"/>
<keyword evidence="9" id="KW-1185">Reference proteome</keyword>
<proteinExistence type="inferred from homology"/>
<evidence type="ECO:0000256" key="1">
    <source>
        <dbReference type="ARBA" id="ARBA00000971"/>
    </source>
</evidence>
<evidence type="ECO:0000256" key="3">
    <source>
        <dbReference type="ARBA" id="ARBA00023110"/>
    </source>
</evidence>
<dbReference type="PANTHER" id="PTHR11071">
    <property type="entry name" value="PEPTIDYL-PROLYL CIS-TRANS ISOMERASE"/>
    <property type="match status" value="1"/>
</dbReference>
<dbReference type="InterPro" id="IPR029000">
    <property type="entry name" value="Cyclophilin-like_dom_sf"/>
</dbReference>
<feature type="region of interest" description="Disordered" evidence="6">
    <location>
        <begin position="234"/>
        <end position="254"/>
    </location>
</feature>
<organism evidence="8 9">
    <name type="scientific">Chloropicon roscoffensis</name>
    <dbReference type="NCBI Taxonomy" id="1461544"/>
    <lineage>
        <taxon>Eukaryota</taxon>
        <taxon>Viridiplantae</taxon>
        <taxon>Chlorophyta</taxon>
        <taxon>Chloropicophyceae</taxon>
        <taxon>Chloropicales</taxon>
        <taxon>Chloropicaceae</taxon>
        <taxon>Chloropicon</taxon>
    </lineage>
</organism>
<dbReference type="GO" id="GO:0005737">
    <property type="term" value="C:cytoplasm"/>
    <property type="evidence" value="ECO:0007669"/>
    <property type="project" value="TreeGrafter"/>
</dbReference>
<dbReference type="SUPFAM" id="SSF50891">
    <property type="entry name" value="Cyclophilin-like"/>
    <property type="match status" value="1"/>
</dbReference>
<dbReference type="EC" id="5.2.1.8" evidence="5"/>
<dbReference type="PANTHER" id="PTHR11071:SF561">
    <property type="entry name" value="PEPTIDYL-PROLYL CIS-TRANS ISOMERASE D-RELATED"/>
    <property type="match status" value="1"/>
</dbReference>
<keyword evidence="3 5" id="KW-0697">Rotamase</keyword>
<protein>
    <recommendedName>
        <fullName evidence="5">Peptidyl-prolyl cis-trans isomerase</fullName>
        <shortName evidence="5">PPIase</shortName>
        <ecNumber evidence="5">5.2.1.8</ecNumber>
    </recommendedName>
</protein>
<comment type="catalytic activity">
    <reaction evidence="1 5">
        <text>[protein]-peptidylproline (omega=180) = [protein]-peptidylproline (omega=0)</text>
        <dbReference type="Rhea" id="RHEA:16237"/>
        <dbReference type="Rhea" id="RHEA-COMP:10747"/>
        <dbReference type="Rhea" id="RHEA-COMP:10748"/>
        <dbReference type="ChEBI" id="CHEBI:83833"/>
        <dbReference type="ChEBI" id="CHEBI:83834"/>
        <dbReference type="EC" id="5.2.1.8"/>
    </reaction>
</comment>
<evidence type="ECO:0000256" key="6">
    <source>
        <dbReference type="SAM" id="MobiDB-lite"/>
    </source>
</evidence>
<dbReference type="PRINTS" id="PR00153">
    <property type="entry name" value="CSAPPISMRASE"/>
</dbReference>
<dbReference type="InterPro" id="IPR002130">
    <property type="entry name" value="Cyclophilin-type_PPIase_dom"/>
</dbReference>
<dbReference type="PROSITE" id="PS50072">
    <property type="entry name" value="CSA_PPIASE_2"/>
    <property type="match status" value="1"/>
</dbReference>
<dbReference type="PROSITE" id="PS00170">
    <property type="entry name" value="CSA_PPIASE_1"/>
    <property type="match status" value="1"/>
</dbReference>
<dbReference type="EMBL" id="CP151510">
    <property type="protein sequence ID" value="WZN64658.1"/>
    <property type="molecule type" value="Genomic_DNA"/>
</dbReference>
<feature type="domain" description="PPIase cyclophilin-type" evidence="7">
    <location>
        <begin position="88"/>
        <end position="266"/>
    </location>
</feature>
<dbReference type="Pfam" id="PF00160">
    <property type="entry name" value="Pro_isomerase"/>
    <property type="match status" value="1"/>
</dbReference>
<evidence type="ECO:0000256" key="4">
    <source>
        <dbReference type="ARBA" id="ARBA00023235"/>
    </source>
</evidence>
<dbReference type="InterPro" id="IPR020892">
    <property type="entry name" value="Cyclophilin-type_PPIase_CS"/>
</dbReference>
<dbReference type="FunFam" id="2.40.100.10:FF:000025">
    <property type="entry name" value="Peptidyl-prolyl cis-trans isomerase CYP19-2"/>
    <property type="match status" value="1"/>
</dbReference>
<evidence type="ECO:0000256" key="2">
    <source>
        <dbReference type="ARBA" id="ARBA00007365"/>
    </source>
</evidence>
<gene>
    <name evidence="8" type="ORF">HKI87_10g62150</name>
</gene>
<dbReference type="GO" id="GO:0016018">
    <property type="term" value="F:cyclosporin A binding"/>
    <property type="evidence" value="ECO:0007669"/>
    <property type="project" value="TreeGrafter"/>
</dbReference>